<protein>
    <recommendedName>
        <fullName evidence="3">DUF2971 domain-containing protein</fullName>
    </recommendedName>
</protein>
<organism evidence="1 2">
    <name type="scientific">Bacillus cereus VD021</name>
    <dbReference type="NCBI Taxonomy" id="1053224"/>
    <lineage>
        <taxon>Bacteria</taxon>
        <taxon>Bacillati</taxon>
        <taxon>Bacillota</taxon>
        <taxon>Bacilli</taxon>
        <taxon>Bacillales</taxon>
        <taxon>Bacillaceae</taxon>
        <taxon>Bacillus</taxon>
        <taxon>Bacillus cereus group</taxon>
    </lineage>
</organism>
<dbReference type="AlphaFoldDB" id="R8HTN6"/>
<proteinExistence type="predicted"/>
<dbReference type="HOGENOM" id="CLU_113237_0_0_9"/>
<comment type="caution">
    <text evidence="1">The sequence shown here is derived from an EMBL/GenBank/DDBJ whole genome shotgun (WGS) entry which is preliminary data.</text>
</comment>
<dbReference type="EMBL" id="AHES01000011">
    <property type="protein sequence ID" value="EOO76240.1"/>
    <property type="molecule type" value="Genomic_DNA"/>
</dbReference>
<dbReference type="Proteomes" id="UP000014040">
    <property type="component" value="Unassembled WGS sequence"/>
</dbReference>
<accession>R8HTN6</accession>
<name>R8HTN6_BACCE</name>
<dbReference type="RefSeq" id="WP_016101431.1">
    <property type="nucleotide sequence ID" value="NZ_KB976279.1"/>
</dbReference>
<dbReference type="PATRIC" id="fig|1053224.3.peg.1750"/>
<reference evidence="1 2" key="1">
    <citation type="submission" date="2012-12" db="EMBL/GenBank/DDBJ databases">
        <title>The Genome Sequence of Bacillus cereus VD021.</title>
        <authorList>
            <consortium name="The Broad Institute Genome Sequencing Platform"/>
            <consortium name="The Broad Institute Genome Sequencing Center for Infectious Disease"/>
            <person name="Feldgarden M."/>
            <person name="Van der Auwera G.A."/>
            <person name="Mahillon J."/>
            <person name="Duprez V."/>
            <person name="Timmery S."/>
            <person name="Mattelet C."/>
            <person name="Dierick K."/>
            <person name="Sun M."/>
            <person name="Yu Z."/>
            <person name="Zhu L."/>
            <person name="Hu X."/>
            <person name="Shank E.B."/>
            <person name="Swiecicka I."/>
            <person name="Hansen B.M."/>
            <person name="Andrup L."/>
            <person name="Walker B."/>
            <person name="Young S.K."/>
            <person name="Zeng Q."/>
            <person name="Gargeya S."/>
            <person name="Fitzgerald M."/>
            <person name="Haas B."/>
            <person name="Abouelleil A."/>
            <person name="Alvarado L."/>
            <person name="Arachchi H.M."/>
            <person name="Berlin A.M."/>
            <person name="Chapman S.B."/>
            <person name="Dewar J."/>
            <person name="Goldberg J."/>
            <person name="Griggs A."/>
            <person name="Gujja S."/>
            <person name="Hansen M."/>
            <person name="Howarth C."/>
            <person name="Imamovic A."/>
            <person name="Larimer J."/>
            <person name="McCowan C."/>
            <person name="Murphy C."/>
            <person name="Neiman D."/>
            <person name="Pearson M."/>
            <person name="Priest M."/>
            <person name="Roberts A."/>
            <person name="Saif S."/>
            <person name="Shea T."/>
            <person name="Sisk P."/>
            <person name="Sykes S."/>
            <person name="Wortman J."/>
            <person name="Nusbaum C."/>
            <person name="Birren B."/>
        </authorList>
    </citation>
    <scope>NUCLEOTIDE SEQUENCE [LARGE SCALE GENOMIC DNA]</scope>
    <source>
        <strain evidence="1 2">VD021</strain>
    </source>
</reference>
<sequence length="208" mass="23984">MGYTRKQWGERYSQRTDMSTYLIHLTKGVYDENGKQIKSPFEVLNKILIDKKILGSTTESGYIIGGNKAVCFQDMPLTGVCQNILFEQERTEQASQRRYVAAGLAFPKDYVYRNGGRPVFYEKKDIAKNLLPEDEWWRIVSLNLDDADNYIDWTHEREWRLKGDFEFDIKEAVILLGNARAYRGVATHIDSAILKEVAGVNMMAPILF</sequence>
<gene>
    <name evidence="1" type="ORF">IIC_01721</name>
</gene>
<evidence type="ECO:0000313" key="1">
    <source>
        <dbReference type="EMBL" id="EOO76240.1"/>
    </source>
</evidence>
<evidence type="ECO:0000313" key="2">
    <source>
        <dbReference type="Proteomes" id="UP000014040"/>
    </source>
</evidence>
<evidence type="ECO:0008006" key="3">
    <source>
        <dbReference type="Google" id="ProtNLM"/>
    </source>
</evidence>